<dbReference type="Proteomes" id="UP000471640">
    <property type="component" value="Unassembled WGS sequence"/>
</dbReference>
<protein>
    <submittedName>
        <fullName evidence="2">DUF1640 domain-containing protein</fullName>
    </submittedName>
</protein>
<proteinExistence type="predicted"/>
<dbReference type="RefSeq" id="WP_164656388.1">
    <property type="nucleotide sequence ID" value="NZ_JAAIJR010000155.1"/>
</dbReference>
<sequence length="86" mass="9405">MTTITFDTLKFARKLKEAGLPETQAEAFAEAFRDATSEELATKSDLRTLELSLKADIHEAKSDMIKWVAGLLIAQAALIAALVKLL</sequence>
<dbReference type="EMBL" id="JAAIJR010000155">
    <property type="protein sequence ID" value="NEX23089.1"/>
    <property type="molecule type" value="Genomic_DNA"/>
</dbReference>
<accession>A0A6P1DZH5</accession>
<evidence type="ECO:0000313" key="2">
    <source>
        <dbReference type="EMBL" id="NEX23089.1"/>
    </source>
</evidence>
<keyword evidence="1" id="KW-0472">Membrane</keyword>
<keyword evidence="1" id="KW-1133">Transmembrane helix</keyword>
<evidence type="ECO:0000256" key="1">
    <source>
        <dbReference type="SAM" id="Phobius"/>
    </source>
</evidence>
<evidence type="ECO:0000313" key="3">
    <source>
        <dbReference type="Proteomes" id="UP000471640"/>
    </source>
</evidence>
<gene>
    <name evidence="2" type="ORF">G3480_22785</name>
</gene>
<reference evidence="2 3" key="2">
    <citation type="submission" date="2020-02" db="EMBL/GenBank/DDBJ databases">
        <title>Genome sequences of Thiorhodococcus mannitoliphagus and Thiorhodococcus minor, purple sulfur photosynthetic bacteria in the gammaproteobacterial family, Chromatiaceae.</title>
        <authorList>
            <person name="Aviles F.A."/>
            <person name="Meyer T.E."/>
            <person name="Kyndt J.A."/>
        </authorList>
    </citation>
    <scope>NUCLEOTIDE SEQUENCE [LARGE SCALE GENOMIC DNA]</scope>
    <source>
        <strain evidence="2 3">DSM 18266</strain>
    </source>
</reference>
<feature type="transmembrane region" description="Helical" evidence="1">
    <location>
        <begin position="64"/>
        <end position="83"/>
    </location>
</feature>
<dbReference type="AlphaFoldDB" id="A0A6P1DZH5"/>
<organism evidence="2 3">
    <name type="scientific">Thiorhodococcus mannitoliphagus</name>
    <dbReference type="NCBI Taxonomy" id="329406"/>
    <lineage>
        <taxon>Bacteria</taxon>
        <taxon>Pseudomonadati</taxon>
        <taxon>Pseudomonadota</taxon>
        <taxon>Gammaproteobacteria</taxon>
        <taxon>Chromatiales</taxon>
        <taxon>Chromatiaceae</taxon>
        <taxon>Thiorhodococcus</taxon>
    </lineage>
</organism>
<keyword evidence="3" id="KW-1185">Reference proteome</keyword>
<name>A0A6P1DZH5_9GAMM</name>
<reference evidence="3" key="1">
    <citation type="journal article" date="2020" name="Microbiol. Resour. Announc.">
        <title>Draft Genome Sequences of Thiorhodococcus mannitoliphagus and Thiorhodococcus minor, Purple Sulfur Photosynthetic Bacteria in the Gammaproteobacterial Family Chromatiaceae.</title>
        <authorList>
            <person name="Aviles F.A."/>
            <person name="Meyer T.E."/>
            <person name="Kyndt J.A."/>
        </authorList>
    </citation>
    <scope>NUCLEOTIDE SEQUENCE [LARGE SCALE GENOMIC DNA]</scope>
    <source>
        <strain evidence="3">DSM 18266</strain>
    </source>
</reference>
<comment type="caution">
    <text evidence="2">The sequence shown here is derived from an EMBL/GenBank/DDBJ whole genome shotgun (WGS) entry which is preliminary data.</text>
</comment>
<keyword evidence="1" id="KW-0812">Transmembrane</keyword>
<dbReference type="Gene3D" id="1.20.5.340">
    <property type="match status" value="1"/>
</dbReference>